<accession>A0A0A1MMQ2</accession>
<evidence type="ECO:0000313" key="1">
    <source>
        <dbReference type="EMBL" id="CEI80957.1"/>
    </source>
</evidence>
<protein>
    <recommendedName>
        <fullName evidence="3">Toxin HigB-2</fullName>
    </recommendedName>
</protein>
<reference evidence="1 2" key="1">
    <citation type="submission" date="2014-11" db="EMBL/GenBank/DDBJ databases">
        <authorList>
            <person name="Urmite Genomes Urmite Genomes"/>
        </authorList>
    </citation>
    <scope>NUCLEOTIDE SEQUENCE [LARGE SCALE GENOMIC DNA]</scope>
    <source>
        <strain evidence="1 2">Oc5</strain>
    </source>
</reference>
<gene>
    <name evidence="1" type="ORF">BN997_00770</name>
</gene>
<dbReference type="AlphaFoldDB" id="A0A0A1MMQ2"/>
<dbReference type="Proteomes" id="UP000040453">
    <property type="component" value="Unassembled WGS sequence"/>
</dbReference>
<evidence type="ECO:0008006" key="3">
    <source>
        <dbReference type="Google" id="ProtNLM"/>
    </source>
</evidence>
<dbReference type="EMBL" id="CDGG01000001">
    <property type="protein sequence ID" value="CEI80957.1"/>
    <property type="molecule type" value="Genomic_DNA"/>
</dbReference>
<organism evidence="1 2">
    <name type="scientific">Oceanobacillus oncorhynchi</name>
    <dbReference type="NCBI Taxonomy" id="545501"/>
    <lineage>
        <taxon>Bacteria</taxon>
        <taxon>Bacillati</taxon>
        <taxon>Bacillota</taxon>
        <taxon>Bacilli</taxon>
        <taxon>Bacillales</taxon>
        <taxon>Bacillaceae</taxon>
        <taxon>Oceanobacillus</taxon>
    </lineage>
</organism>
<dbReference type="OrthoDB" id="2990965at2"/>
<evidence type="ECO:0000313" key="2">
    <source>
        <dbReference type="Proteomes" id="UP000040453"/>
    </source>
</evidence>
<proteinExistence type="predicted"/>
<name>A0A0A1MMQ2_9BACI</name>
<sequence length="126" mass="14991">MSKKNYESKFHPHFFDILDDATKHMSDAEFSNFFALFEHELSILNKDPYSNSRNCKYGILHDKGFRTMTFHSQLPRNGTGDMRIIFEIDEESKLIFYWAVGRRINTRPRSKEDIYSKAEAMLKDRK</sequence>
<keyword evidence="2" id="KW-1185">Reference proteome</keyword>
<dbReference type="RefSeq" id="WP_042529773.1">
    <property type="nucleotide sequence ID" value="NZ_CDGG01000001.1"/>
</dbReference>